<protein>
    <submittedName>
        <fullName evidence="1">Uncharacterized protein</fullName>
    </submittedName>
</protein>
<keyword evidence="2" id="KW-1185">Reference proteome</keyword>
<organism evidence="1 2">
    <name type="scientific">Streptosporangium oxazolinicum</name>
    <dbReference type="NCBI Taxonomy" id="909287"/>
    <lineage>
        <taxon>Bacteria</taxon>
        <taxon>Bacillati</taxon>
        <taxon>Actinomycetota</taxon>
        <taxon>Actinomycetes</taxon>
        <taxon>Streptosporangiales</taxon>
        <taxon>Streptosporangiaceae</taxon>
        <taxon>Streptosporangium</taxon>
    </lineage>
</organism>
<comment type="caution">
    <text evidence="1">The sequence shown here is derived from an EMBL/GenBank/DDBJ whole genome shotgun (WGS) entry which is preliminary data.</text>
</comment>
<sequence>MSGQWAVAREWRPASGRWAVAREGRPASGPWAVIDERPVVVIGGEPPYPAPNCRYFRLRVKCPTPGNSRFLEGVIVTLTK</sequence>
<dbReference type="Proteomes" id="UP001501251">
    <property type="component" value="Unassembled WGS sequence"/>
</dbReference>
<proteinExistence type="predicted"/>
<gene>
    <name evidence="1" type="ORF">GCM10022252_43810</name>
</gene>
<evidence type="ECO:0000313" key="2">
    <source>
        <dbReference type="Proteomes" id="UP001501251"/>
    </source>
</evidence>
<accession>A0ABP8B3J6</accession>
<name>A0ABP8B3J6_9ACTN</name>
<reference evidence="2" key="1">
    <citation type="journal article" date="2019" name="Int. J. Syst. Evol. Microbiol.">
        <title>The Global Catalogue of Microorganisms (GCM) 10K type strain sequencing project: providing services to taxonomists for standard genome sequencing and annotation.</title>
        <authorList>
            <consortium name="The Broad Institute Genomics Platform"/>
            <consortium name="The Broad Institute Genome Sequencing Center for Infectious Disease"/>
            <person name="Wu L."/>
            <person name="Ma J."/>
        </authorList>
    </citation>
    <scope>NUCLEOTIDE SEQUENCE [LARGE SCALE GENOMIC DNA]</scope>
    <source>
        <strain evidence="2">JCM 17388</strain>
    </source>
</reference>
<evidence type="ECO:0000313" key="1">
    <source>
        <dbReference type="EMBL" id="GAA4196473.1"/>
    </source>
</evidence>
<dbReference type="EMBL" id="BAABAQ010000008">
    <property type="protein sequence ID" value="GAA4196473.1"/>
    <property type="molecule type" value="Genomic_DNA"/>
</dbReference>